<reference evidence="2 3" key="1">
    <citation type="submission" date="2024-10" db="EMBL/GenBank/DDBJ databases">
        <title>The Natural Products Discovery Center: Release of the First 8490 Sequenced Strains for Exploring Actinobacteria Biosynthetic Diversity.</title>
        <authorList>
            <person name="Kalkreuter E."/>
            <person name="Kautsar S.A."/>
            <person name="Yang D."/>
            <person name="Bader C.D."/>
            <person name="Teijaro C.N."/>
            <person name="Fluegel L."/>
            <person name="Davis C.M."/>
            <person name="Simpson J.R."/>
            <person name="Lauterbach L."/>
            <person name="Steele A.D."/>
            <person name="Gui C."/>
            <person name="Meng S."/>
            <person name="Li G."/>
            <person name="Viehrig K."/>
            <person name="Ye F."/>
            <person name="Su P."/>
            <person name="Kiefer A.F."/>
            <person name="Nichols A."/>
            <person name="Cepeda A.J."/>
            <person name="Yan W."/>
            <person name="Fan B."/>
            <person name="Jiang Y."/>
            <person name="Adhikari A."/>
            <person name="Zheng C.-J."/>
            <person name="Schuster L."/>
            <person name="Cowan T.M."/>
            <person name="Smanski M.J."/>
            <person name="Chevrette M.G."/>
            <person name="De Carvalho L.P.S."/>
            <person name="Shen B."/>
        </authorList>
    </citation>
    <scope>NUCLEOTIDE SEQUENCE [LARGE SCALE GENOMIC DNA]</scope>
    <source>
        <strain evidence="2 3">NPDC002173</strain>
    </source>
</reference>
<dbReference type="Proteomes" id="UP001602013">
    <property type="component" value="Unassembled WGS sequence"/>
</dbReference>
<name>A0ABW6SYM5_9ACTN</name>
<gene>
    <name evidence="2" type="ORF">ACFYXI_31490</name>
</gene>
<keyword evidence="1" id="KW-0175">Coiled coil</keyword>
<evidence type="ECO:0000313" key="3">
    <source>
        <dbReference type="Proteomes" id="UP001602013"/>
    </source>
</evidence>
<protein>
    <recommendedName>
        <fullName evidence="4">DUF342 domain-containing protein</fullName>
    </recommendedName>
</protein>
<organism evidence="2 3">
    <name type="scientific">Microtetraspora malaysiensis</name>
    <dbReference type="NCBI Taxonomy" id="161358"/>
    <lineage>
        <taxon>Bacteria</taxon>
        <taxon>Bacillati</taxon>
        <taxon>Actinomycetota</taxon>
        <taxon>Actinomycetes</taxon>
        <taxon>Streptosporangiales</taxon>
        <taxon>Streptosporangiaceae</taxon>
        <taxon>Microtetraspora</taxon>
    </lineage>
</organism>
<sequence>MSEPDYRSQLERVDADLARLRQEVKELRREIGERRDGTTDAAEMSALFTNVEQQEALIEDFELRRQHLLRRLEEA</sequence>
<dbReference type="RefSeq" id="WP_067137854.1">
    <property type="nucleotide sequence ID" value="NZ_BBYJ01000021.1"/>
</dbReference>
<feature type="coiled-coil region" evidence="1">
    <location>
        <begin position="10"/>
        <end position="71"/>
    </location>
</feature>
<comment type="caution">
    <text evidence="2">The sequence shown here is derived from an EMBL/GenBank/DDBJ whole genome shotgun (WGS) entry which is preliminary data.</text>
</comment>
<evidence type="ECO:0000256" key="1">
    <source>
        <dbReference type="SAM" id="Coils"/>
    </source>
</evidence>
<dbReference type="EMBL" id="JBIASD010000027">
    <property type="protein sequence ID" value="MFF3670119.1"/>
    <property type="molecule type" value="Genomic_DNA"/>
</dbReference>
<accession>A0ABW6SYM5</accession>
<keyword evidence="3" id="KW-1185">Reference proteome</keyword>
<proteinExistence type="predicted"/>
<evidence type="ECO:0008006" key="4">
    <source>
        <dbReference type="Google" id="ProtNLM"/>
    </source>
</evidence>
<evidence type="ECO:0000313" key="2">
    <source>
        <dbReference type="EMBL" id="MFF3670119.1"/>
    </source>
</evidence>